<organism evidence="1">
    <name type="scientific">bioreactor metagenome</name>
    <dbReference type="NCBI Taxonomy" id="1076179"/>
    <lineage>
        <taxon>unclassified sequences</taxon>
        <taxon>metagenomes</taxon>
        <taxon>ecological metagenomes</taxon>
    </lineage>
</organism>
<comment type="caution">
    <text evidence="1">The sequence shown here is derived from an EMBL/GenBank/DDBJ whole genome shotgun (WGS) entry which is preliminary data.</text>
</comment>
<sequence length="115" mass="12070">MGSLSMSGRGDAAEVADLLAREIPESGLSCQEVGRVTRTVGGTAVYVMVFEKYYMRASNRVSLTVVVTGENGRVSVDAIGAGGGQGPLFSFSWGAEEDFEDTVAAVLEPLGFQKT</sequence>
<dbReference type="InterPro" id="IPR046117">
    <property type="entry name" value="DUF6054"/>
</dbReference>
<proteinExistence type="predicted"/>
<dbReference type="EMBL" id="VSSQ01041350">
    <property type="protein sequence ID" value="MPM94763.1"/>
    <property type="molecule type" value="Genomic_DNA"/>
</dbReference>
<name>A0A645E1Q5_9ZZZZ</name>
<gene>
    <name evidence="1" type="ORF">SDC9_141911</name>
</gene>
<dbReference type="AlphaFoldDB" id="A0A645E1Q5"/>
<dbReference type="Pfam" id="PF19524">
    <property type="entry name" value="DUF6054"/>
    <property type="match status" value="1"/>
</dbReference>
<evidence type="ECO:0000313" key="1">
    <source>
        <dbReference type="EMBL" id="MPM94763.1"/>
    </source>
</evidence>
<protein>
    <submittedName>
        <fullName evidence="1">Uncharacterized protein</fullName>
    </submittedName>
</protein>
<reference evidence="1" key="1">
    <citation type="submission" date="2019-08" db="EMBL/GenBank/DDBJ databases">
        <authorList>
            <person name="Kucharzyk K."/>
            <person name="Murdoch R.W."/>
            <person name="Higgins S."/>
            <person name="Loffler F."/>
        </authorList>
    </citation>
    <scope>NUCLEOTIDE SEQUENCE</scope>
</reference>
<accession>A0A645E1Q5</accession>